<dbReference type="GO" id="GO:1990077">
    <property type="term" value="C:primosome complex"/>
    <property type="evidence" value="ECO:0007669"/>
    <property type="project" value="UniProtKB-KW"/>
</dbReference>
<evidence type="ECO:0000256" key="6">
    <source>
        <dbReference type="ARBA" id="ARBA00023014"/>
    </source>
</evidence>
<comment type="similarity">
    <text evidence="7">Belongs to the eukaryotic-type primase large subunit family.</text>
</comment>
<name>A0ABD5NPP9_9EURY</name>
<evidence type="ECO:0000259" key="9">
    <source>
        <dbReference type="Pfam" id="PF04104"/>
    </source>
</evidence>
<dbReference type="Proteomes" id="UP001595846">
    <property type="component" value="Unassembled WGS sequence"/>
</dbReference>
<keyword evidence="10" id="KW-0548">Nucleotidyltransferase</keyword>
<feature type="binding site" evidence="7">
    <location>
        <position position="349"/>
    </location>
    <ligand>
        <name>[4Fe-4S] cluster</name>
        <dbReference type="ChEBI" id="CHEBI:49883"/>
    </ligand>
</feature>
<gene>
    <name evidence="7 10" type="primary">priL</name>
    <name evidence="10" type="ORF">ACFOUR_11795</name>
</gene>
<keyword evidence="1 7" id="KW-0004">4Fe-4S</keyword>
<protein>
    <recommendedName>
        <fullName evidence="7">DNA primase large subunit PriL</fullName>
    </recommendedName>
</protein>
<comment type="caution">
    <text evidence="10">The sequence shown here is derived from an EMBL/GenBank/DDBJ whole genome shotgun (WGS) entry which is preliminary data.</text>
</comment>
<keyword evidence="3 7" id="KW-0235">DNA replication</keyword>
<reference evidence="10 11" key="1">
    <citation type="journal article" date="2019" name="Int. J. Syst. Evol. Microbiol.">
        <title>The Global Catalogue of Microorganisms (GCM) 10K type strain sequencing project: providing services to taxonomists for standard genome sequencing and annotation.</title>
        <authorList>
            <consortium name="The Broad Institute Genomics Platform"/>
            <consortium name="The Broad Institute Genome Sequencing Center for Infectious Disease"/>
            <person name="Wu L."/>
            <person name="Ma J."/>
        </authorList>
    </citation>
    <scope>NUCLEOTIDE SEQUENCE [LARGE SCALE GENOMIC DNA]</scope>
    <source>
        <strain evidence="10 11">IBRC-M 10256</strain>
    </source>
</reference>
<keyword evidence="5 7" id="KW-0408">Iron</keyword>
<dbReference type="GO" id="GO:0046872">
    <property type="term" value="F:metal ion binding"/>
    <property type="evidence" value="ECO:0007669"/>
    <property type="project" value="UniProtKB-KW"/>
</dbReference>
<evidence type="ECO:0000256" key="3">
    <source>
        <dbReference type="ARBA" id="ARBA00022705"/>
    </source>
</evidence>
<dbReference type="CDD" id="cd06560">
    <property type="entry name" value="PriL"/>
    <property type="match status" value="1"/>
</dbReference>
<keyword evidence="6 7" id="KW-0411">Iron-sulfur</keyword>
<sequence length="387" mass="42665">MDARHARYPFFEAAREAVAEAAVDLASVVESEPAVVERAMERVEWALEEGDVGEPAPDVRTELLSYPVARVLVSLVGERVLVRRYARAEAAVAHERIVADLADTTELKSVDSAGLDLDDLLAEFDLVDAVREAPPELAAAVAPEEAAGPTAGSTGRPRNEPTYLIEVGAYLPLAADCWGDEWRLVNRALADGEVTVTETELLTLLREAVGSRVEEGLPFPDVPDPIAEALDDEAAALRELVAELELVREIDTVVPELFPPCMKALLDDIQKGEHLPHHSRFAITAFLSSIGMTTDEIVELYRVNSAFGEEMTRYQTDHIRGETSPTEYSPPSCATMQSYGDCVNMDDLCERIPHPMAYYEQRLDDAEDEDEEIEDWRETLEEGEAAE</sequence>
<comment type="cofactor">
    <cofactor evidence="7">
        <name>[4Fe-4S] cluster</name>
        <dbReference type="ChEBI" id="CHEBI:49883"/>
    </cofactor>
    <text evidence="7">Binds 1 [4Fe-4S] cluster.</text>
</comment>
<dbReference type="HAMAP" id="MF_00701">
    <property type="entry name" value="DNA_primase_lrg_arc"/>
    <property type="match status" value="1"/>
</dbReference>
<keyword evidence="2 7" id="KW-0639">Primosome</keyword>
<keyword evidence="10" id="KW-0808">Transferase</keyword>
<feature type="binding site" evidence="7">
    <location>
        <position position="261"/>
    </location>
    <ligand>
        <name>[4Fe-4S] cluster</name>
        <dbReference type="ChEBI" id="CHEBI:49883"/>
    </ligand>
</feature>
<evidence type="ECO:0000256" key="2">
    <source>
        <dbReference type="ARBA" id="ARBA00022515"/>
    </source>
</evidence>
<evidence type="ECO:0000313" key="11">
    <source>
        <dbReference type="Proteomes" id="UP001595846"/>
    </source>
</evidence>
<dbReference type="InterPro" id="IPR007238">
    <property type="entry name" value="DNA_primase_lsu_euk/arc"/>
</dbReference>
<keyword evidence="11" id="KW-1185">Reference proteome</keyword>
<dbReference type="AlphaFoldDB" id="A0ABD5NPP9"/>
<feature type="binding site" evidence="7">
    <location>
        <position position="333"/>
    </location>
    <ligand>
        <name>[4Fe-4S] cluster</name>
        <dbReference type="ChEBI" id="CHEBI:49883"/>
    </ligand>
</feature>
<evidence type="ECO:0000256" key="8">
    <source>
        <dbReference type="SAM" id="MobiDB-lite"/>
    </source>
</evidence>
<dbReference type="GO" id="GO:0016779">
    <property type="term" value="F:nucleotidyltransferase activity"/>
    <property type="evidence" value="ECO:0007669"/>
    <property type="project" value="UniProtKB-KW"/>
</dbReference>
<dbReference type="InterPro" id="IPR023642">
    <property type="entry name" value="DNA_primase_lsu_PriL"/>
</dbReference>
<dbReference type="RefSeq" id="WP_256533556.1">
    <property type="nucleotide sequence ID" value="NZ_CP101824.1"/>
</dbReference>
<proteinExistence type="inferred from homology"/>
<dbReference type="EMBL" id="JBHSAQ010000010">
    <property type="protein sequence ID" value="MFC3959047.1"/>
    <property type="molecule type" value="Genomic_DNA"/>
</dbReference>
<dbReference type="Pfam" id="PF04104">
    <property type="entry name" value="DNA_primase_lrg"/>
    <property type="match status" value="1"/>
</dbReference>
<comment type="function">
    <text evidence="7">Regulatory subunit of DNA primase, an RNA polymerase that catalyzes the synthesis of short RNA molecules used as primers for DNA polymerase during DNA replication. Stabilizes and modulates the activity of the small subunit, increasing the rate of DNA synthesis, and conferring RNA synthesis capability. The DNA polymerase activity may enable DNA primase to also catalyze primer extension after primer synthesis. May also play a role in DNA repair.</text>
</comment>
<evidence type="ECO:0000313" key="10">
    <source>
        <dbReference type="EMBL" id="MFC3959047.1"/>
    </source>
</evidence>
<dbReference type="InterPro" id="IPR058560">
    <property type="entry name" value="DNA_primase_C"/>
</dbReference>
<feature type="domain" description="DNA primase large subunit C-terminal" evidence="9">
    <location>
        <begin position="252"/>
        <end position="353"/>
    </location>
</feature>
<evidence type="ECO:0000256" key="4">
    <source>
        <dbReference type="ARBA" id="ARBA00022723"/>
    </source>
</evidence>
<dbReference type="NCBIfam" id="NF002590">
    <property type="entry name" value="PRK02249.1-4"/>
    <property type="match status" value="1"/>
</dbReference>
<evidence type="ECO:0000256" key="5">
    <source>
        <dbReference type="ARBA" id="ARBA00023004"/>
    </source>
</evidence>
<evidence type="ECO:0000256" key="1">
    <source>
        <dbReference type="ARBA" id="ARBA00022485"/>
    </source>
</evidence>
<dbReference type="Pfam" id="PF26466">
    <property type="entry name" value="DNA_primase_lrg_N"/>
    <property type="match status" value="1"/>
</dbReference>
<comment type="subunit">
    <text evidence="7">Heterodimer of a small subunit (PriS) and a large subunit (PriL).</text>
</comment>
<organism evidence="10 11">
    <name type="scientific">Halovivax cerinus</name>
    <dbReference type="NCBI Taxonomy" id="1487865"/>
    <lineage>
        <taxon>Archaea</taxon>
        <taxon>Methanobacteriati</taxon>
        <taxon>Methanobacteriota</taxon>
        <taxon>Stenosarchaea group</taxon>
        <taxon>Halobacteria</taxon>
        <taxon>Halobacteriales</taxon>
        <taxon>Natrialbaceae</taxon>
        <taxon>Halovivax</taxon>
    </lineage>
</organism>
<dbReference type="PANTHER" id="PTHR10537:SF3">
    <property type="entry name" value="DNA PRIMASE LARGE SUBUNIT"/>
    <property type="match status" value="1"/>
</dbReference>
<dbReference type="GO" id="GO:0006269">
    <property type="term" value="P:DNA replication, synthesis of primer"/>
    <property type="evidence" value="ECO:0007669"/>
    <property type="project" value="UniProtKB-UniRule"/>
</dbReference>
<dbReference type="SUPFAM" id="SSF140914">
    <property type="entry name" value="PriB N-terminal domain-like"/>
    <property type="match status" value="1"/>
</dbReference>
<feature type="binding site" evidence="7">
    <location>
        <position position="342"/>
    </location>
    <ligand>
        <name>[4Fe-4S] cluster</name>
        <dbReference type="ChEBI" id="CHEBI:49883"/>
    </ligand>
</feature>
<dbReference type="PANTHER" id="PTHR10537">
    <property type="entry name" value="DNA PRIMASE LARGE SUBUNIT"/>
    <property type="match status" value="1"/>
</dbReference>
<keyword evidence="4 7" id="KW-0479">Metal-binding</keyword>
<dbReference type="GO" id="GO:0051539">
    <property type="term" value="F:4 iron, 4 sulfur cluster binding"/>
    <property type="evidence" value="ECO:0007669"/>
    <property type="project" value="UniProtKB-UniRule"/>
</dbReference>
<accession>A0ABD5NPP9</accession>
<evidence type="ECO:0000256" key="7">
    <source>
        <dbReference type="HAMAP-Rule" id="MF_00701"/>
    </source>
</evidence>
<dbReference type="GeneID" id="73902687"/>
<feature type="compositionally biased region" description="Acidic residues" evidence="8">
    <location>
        <begin position="365"/>
        <end position="387"/>
    </location>
</feature>
<feature type="region of interest" description="Disordered" evidence="8">
    <location>
        <begin position="364"/>
        <end position="387"/>
    </location>
</feature>